<accession>A0ABT9UK81</accession>
<dbReference type="PANTHER" id="PTHR36838:SF1">
    <property type="entry name" value="SLR1864 PROTEIN"/>
    <property type="match status" value="1"/>
</dbReference>
<evidence type="ECO:0000313" key="9">
    <source>
        <dbReference type="Proteomes" id="UP001226389"/>
    </source>
</evidence>
<dbReference type="Proteomes" id="UP001226389">
    <property type="component" value="Unassembled WGS sequence"/>
</dbReference>
<evidence type="ECO:0000256" key="6">
    <source>
        <dbReference type="ARBA" id="ARBA00023136"/>
    </source>
</evidence>
<feature type="transmembrane region" description="Helical" evidence="7">
    <location>
        <begin position="24"/>
        <end position="44"/>
    </location>
</feature>
<evidence type="ECO:0000313" key="8">
    <source>
        <dbReference type="EMBL" id="MDQ0120034.1"/>
    </source>
</evidence>
<organism evidence="8 9">
    <name type="scientific">Pseudarthrobacter defluvii</name>
    <dbReference type="NCBI Taxonomy" id="410837"/>
    <lineage>
        <taxon>Bacteria</taxon>
        <taxon>Bacillati</taxon>
        <taxon>Actinomycetota</taxon>
        <taxon>Actinomycetes</taxon>
        <taxon>Micrococcales</taxon>
        <taxon>Micrococcaceae</taxon>
        <taxon>Pseudarthrobacter</taxon>
    </lineage>
</organism>
<keyword evidence="3" id="KW-1003">Cell membrane</keyword>
<proteinExistence type="predicted"/>
<evidence type="ECO:0000256" key="1">
    <source>
        <dbReference type="ARBA" id="ARBA00004141"/>
    </source>
</evidence>
<evidence type="ECO:0000256" key="5">
    <source>
        <dbReference type="ARBA" id="ARBA00022989"/>
    </source>
</evidence>
<name>A0ABT9UK81_9MICC</name>
<sequence>MVWCIILVGWFVGRQRILGDNARPVLSGLTFFVASPALLFETLSKARLQEVFAEPLLVTAVAAITTAAIFFALARFWLKRALPESLMSAMSASLANSANLGIPIAVYVLGDASYVAPLLIFQLAFFTPMFLMILDSSTSTHRTTPLGFFLMILRNPMIVGSGLGLLVAGTGFQVPALVMEPIHLIGGAAIPAMLIAFGMSLNGTRPLQASSGRRVDTLLASGFKLVVQPALAYVFARFALGMEGHALFAVVVTSSLPTAQNVFVAASRYQTGLTVAKDTVLITTVVAVPAMIGVALLLA</sequence>
<comment type="caution">
    <text evidence="8">The sequence shown here is derived from an EMBL/GenBank/DDBJ whole genome shotgun (WGS) entry which is preliminary data.</text>
</comment>
<protein>
    <submittedName>
        <fullName evidence="8">Permease</fullName>
    </submittedName>
</protein>
<dbReference type="Pfam" id="PF03547">
    <property type="entry name" value="Mem_trans"/>
    <property type="match status" value="1"/>
</dbReference>
<dbReference type="InterPro" id="IPR004776">
    <property type="entry name" value="Mem_transp_PIN-like"/>
</dbReference>
<feature type="transmembrane region" description="Helical" evidence="7">
    <location>
        <begin position="181"/>
        <end position="201"/>
    </location>
</feature>
<keyword evidence="6 7" id="KW-0472">Membrane</keyword>
<keyword evidence="5 7" id="KW-1133">Transmembrane helix</keyword>
<feature type="transmembrane region" description="Helical" evidence="7">
    <location>
        <begin position="115"/>
        <end position="134"/>
    </location>
</feature>
<feature type="transmembrane region" description="Helical" evidence="7">
    <location>
        <begin position="222"/>
        <end position="240"/>
    </location>
</feature>
<feature type="transmembrane region" description="Helical" evidence="7">
    <location>
        <begin position="90"/>
        <end position="109"/>
    </location>
</feature>
<feature type="transmembrane region" description="Helical" evidence="7">
    <location>
        <begin position="279"/>
        <end position="298"/>
    </location>
</feature>
<keyword evidence="4 7" id="KW-0812">Transmembrane</keyword>
<gene>
    <name evidence="8" type="ORF">J2T22_003229</name>
</gene>
<dbReference type="PANTHER" id="PTHR36838">
    <property type="entry name" value="AUXIN EFFLUX CARRIER FAMILY PROTEIN"/>
    <property type="match status" value="1"/>
</dbReference>
<dbReference type="EMBL" id="JAUSSY010000011">
    <property type="protein sequence ID" value="MDQ0120034.1"/>
    <property type="molecule type" value="Genomic_DNA"/>
</dbReference>
<evidence type="ECO:0000256" key="2">
    <source>
        <dbReference type="ARBA" id="ARBA00022448"/>
    </source>
</evidence>
<feature type="transmembrane region" description="Helical" evidence="7">
    <location>
        <begin position="56"/>
        <end position="78"/>
    </location>
</feature>
<keyword evidence="9" id="KW-1185">Reference proteome</keyword>
<evidence type="ECO:0000256" key="7">
    <source>
        <dbReference type="SAM" id="Phobius"/>
    </source>
</evidence>
<feature type="transmembrane region" description="Helical" evidence="7">
    <location>
        <begin position="146"/>
        <end position="169"/>
    </location>
</feature>
<comment type="subcellular location">
    <subcellularLocation>
        <location evidence="1">Membrane</location>
        <topology evidence="1">Multi-pass membrane protein</topology>
    </subcellularLocation>
</comment>
<evidence type="ECO:0000256" key="4">
    <source>
        <dbReference type="ARBA" id="ARBA00022692"/>
    </source>
</evidence>
<feature type="transmembrane region" description="Helical" evidence="7">
    <location>
        <begin position="246"/>
        <end position="267"/>
    </location>
</feature>
<keyword evidence="2" id="KW-0813">Transport</keyword>
<evidence type="ECO:0000256" key="3">
    <source>
        <dbReference type="ARBA" id="ARBA00022475"/>
    </source>
</evidence>
<reference evidence="8 9" key="1">
    <citation type="submission" date="2023-07" db="EMBL/GenBank/DDBJ databases">
        <title>Sorghum-associated microbial communities from plants grown in Nebraska, USA.</title>
        <authorList>
            <person name="Schachtman D."/>
        </authorList>
    </citation>
    <scope>NUCLEOTIDE SEQUENCE [LARGE SCALE GENOMIC DNA]</scope>
    <source>
        <strain evidence="8 9">DS994</strain>
    </source>
</reference>